<reference evidence="10" key="1">
    <citation type="journal article" date="2019" name="Int. J. Syst. Evol. Microbiol.">
        <title>The Global Catalogue of Microorganisms (GCM) 10K type strain sequencing project: providing services to taxonomists for standard genome sequencing and annotation.</title>
        <authorList>
            <consortium name="The Broad Institute Genomics Platform"/>
            <consortium name="The Broad Institute Genome Sequencing Center for Infectious Disease"/>
            <person name="Wu L."/>
            <person name="Ma J."/>
        </authorList>
    </citation>
    <scope>NUCLEOTIDE SEQUENCE [LARGE SCALE GENOMIC DNA]</scope>
    <source>
        <strain evidence="10">XZYJ18</strain>
    </source>
</reference>
<sequence>MSSVPLSAVKRPHRHWRRDWTGLLFVTPFLVVFAAGIVAPLLYAGGLSLFRDQLIGGRSFVGLQNYVDAATDQRLLEGISRVALFLVVQVPVMIGLALAAALILDSGRVRAMRFMRISIFMPYAVPSVVAALMWGFIYGDQFGLVGQLNDATGLALPSPLSQSWVLAAIGNVVTWEFLGYNMLILYAALRAVPEELYEAAAIDGAGEARIALSIKIPALRPALWVATLFSIIGSFQLFNEPNVLQSLAPAAISTYYTPNMYAHQLAFNANQVTYSAAVAVVLGAVTVGVAYFAQWLTARGGTR</sequence>
<keyword evidence="3" id="KW-1003">Cell membrane</keyword>
<evidence type="ECO:0000259" key="8">
    <source>
        <dbReference type="PROSITE" id="PS50928"/>
    </source>
</evidence>
<keyword evidence="10" id="KW-1185">Reference proteome</keyword>
<accession>A0ABV9DU65</accession>
<dbReference type="RefSeq" id="WP_378572328.1">
    <property type="nucleotide sequence ID" value="NZ_JBHSFQ010000005.1"/>
</dbReference>
<evidence type="ECO:0000256" key="7">
    <source>
        <dbReference type="RuleBase" id="RU363032"/>
    </source>
</evidence>
<feature type="transmembrane region" description="Helical" evidence="7">
    <location>
        <begin position="164"/>
        <end position="189"/>
    </location>
</feature>
<dbReference type="Gene3D" id="1.10.3720.10">
    <property type="entry name" value="MetI-like"/>
    <property type="match status" value="1"/>
</dbReference>
<organism evidence="9 10">
    <name type="scientific">Nocardiopsis mangrovi</name>
    <dbReference type="NCBI Taxonomy" id="1179818"/>
    <lineage>
        <taxon>Bacteria</taxon>
        <taxon>Bacillati</taxon>
        <taxon>Actinomycetota</taxon>
        <taxon>Actinomycetes</taxon>
        <taxon>Streptosporangiales</taxon>
        <taxon>Nocardiopsidaceae</taxon>
        <taxon>Nocardiopsis</taxon>
    </lineage>
</organism>
<dbReference type="Proteomes" id="UP001595923">
    <property type="component" value="Unassembled WGS sequence"/>
</dbReference>
<evidence type="ECO:0000313" key="9">
    <source>
        <dbReference type="EMBL" id="MFC4561711.1"/>
    </source>
</evidence>
<comment type="subcellular location">
    <subcellularLocation>
        <location evidence="1 7">Cell membrane</location>
        <topology evidence="1 7">Multi-pass membrane protein</topology>
    </subcellularLocation>
</comment>
<evidence type="ECO:0000256" key="2">
    <source>
        <dbReference type="ARBA" id="ARBA00022448"/>
    </source>
</evidence>
<gene>
    <name evidence="9" type="ORF">ACFO4E_07565</name>
</gene>
<feature type="transmembrane region" description="Helical" evidence="7">
    <location>
        <begin position="82"/>
        <end position="105"/>
    </location>
</feature>
<evidence type="ECO:0000313" key="10">
    <source>
        <dbReference type="Proteomes" id="UP001595923"/>
    </source>
</evidence>
<name>A0ABV9DU65_9ACTN</name>
<evidence type="ECO:0000256" key="1">
    <source>
        <dbReference type="ARBA" id="ARBA00004651"/>
    </source>
</evidence>
<dbReference type="PANTHER" id="PTHR43227:SF8">
    <property type="entry name" value="DIACETYLCHITOBIOSE UPTAKE SYSTEM PERMEASE PROTEIN DASB"/>
    <property type="match status" value="1"/>
</dbReference>
<evidence type="ECO:0000256" key="4">
    <source>
        <dbReference type="ARBA" id="ARBA00022692"/>
    </source>
</evidence>
<protein>
    <submittedName>
        <fullName evidence="9">Carbohydrate ABC transporter permease</fullName>
    </submittedName>
</protein>
<dbReference type="PANTHER" id="PTHR43227">
    <property type="entry name" value="BLL4140 PROTEIN"/>
    <property type="match status" value="1"/>
</dbReference>
<feature type="transmembrane region" description="Helical" evidence="7">
    <location>
        <begin position="20"/>
        <end position="43"/>
    </location>
</feature>
<feature type="transmembrane region" description="Helical" evidence="7">
    <location>
        <begin position="272"/>
        <end position="293"/>
    </location>
</feature>
<keyword evidence="2 7" id="KW-0813">Transport</keyword>
<keyword evidence="5 7" id="KW-1133">Transmembrane helix</keyword>
<evidence type="ECO:0000256" key="6">
    <source>
        <dbReference type="ARBA" id="ARBA00023136"/>
    </source>
</evidence>
<proteinExistence type="inferred from homology"/>
<feature type="transmembrane region" description="Helical" evidence="7">
    <location>
        <begin position="117"/>
        <end position="137"/>
    </location>
</feature>
<evidence type="ECO:0000256" key="3">
    <source>
        <dbReference type="ARBA" id="ARBA00022475"/>
    </source>
</evidence>
<keyword evidence="6 7" id="KW-0472">Membrane</keyword>
<dbReference type="EMBL" id="JBHSFQ010000005">
    <property type="protein sequence ID" value="MFC4561711.1"/>
    <property type="molecule type" value="Genomic_DNA"/>
</dbReference>
<evidence type="ECO:0000256" key="5">
    <source>
        <dbReference type="ARBA" id="ARBA00022989"/>
    </source>
</evidence>
<dbReference type="InterPro" id="IPR050809">
    <property type="entry name" value="UgpAE/MalFG_permease"/>
</dbReference>
<feature type="transmembrane region" description="Helical" evidence="7">
    <location>
        <begin position="218"/>
        <end position="238"/>
    </location>
</feature>
<comment type="similarity">
    <text evidence="7">Belongs to the binding-protein-dependent transport system permease family.</text>
</comment>
<keyword evidence="4 7" id="KW-0812">Transmembrane</keyword>
<feature type="domain" description="ABC transmembrane type-1" evidence="8">
    <location>
        <begin position="79"/>
        <end position="293"/>
    </location>
</feature>
<dbReference type="InterPro" id="IPR000515">
    <property type="entry name" value="MetI-like"/>
</dbReference>
<comment type="caution">
    <text evidence="9">The sequence shown here is derived from an EMBL/GenBank/DDBJ whole genome shotgun (WGS) entry which is preliminary data.</text>
</comment>
<dbReference type="SUPFAM" id="SSF161098">
    <property type="entry name" value="MetI-like"/>
    <property type="match status" value="1"/>
</dbReference>
<dbReference type="PROSITE" id="PS50928">
    <property type="entry name" value="ABC_TM1"/>
    <property type="match status" value="1"/>
</dbReference>
<dbReference type="CDD" id="cd06261">
    <property type="entry name" value="TM_PBP2"/>
    <property type="match status" value="1"/>
</dbReference>
<dbReference type="InterPro" id="IPR035906">
    <property type="entry name" value="MetI-like_sf"/>
</dbReference>
<dbReference type="Pfam" id="PF00528">
    <property type="entry name" value="BPD_transp_1"/>
    <property type="match status" value="1"/>
</dbReference>